<evidence type="ECO:0000256" key="1">
    <source>
        <dbReference type="ARBA" id="ARBA00010040"/>
    </source>
</evidence>
<dbReference type="EMBL" id="CP034208">
    <property type="protein sequence ID" value="QBZ62750.1"/>
    <property type="molecule type" value="Genomic_DNA"/>
</dbReference>
<accession>A0A4P7NL25</accession>
<dbReference type="InterPro" id="IPR011659">
    <property type="entry name" value="WD40"/>
</dbReference>
<comment type="similarity">
    <text evidence="1">Belongs to the peptidase S9C family.</text>
</comment>
<proteinExistence type="inferred from homology"/>
<evidence type="ECO:0000256" key="5">
    <source>
        <dbReference type="ARBA" id="ARBA00022825"/>
    </source>
</evidence>
<dbReference type="SUPFAM" id="SSF53474">
    <property type="entry name" value="alpha/beta-Hydrolases"/>
    <property type="match status" value="1"/>
</dbReference>
<dbReference type="Gene3D" id="3.40.50.1820">
    <property type="entry name" value="alpha/beta hydrolase"/>
    <property type="match status" value="1"/>
</dbReference>
<evidence type="ECO:0000256" key="3">
    <source>
        <dbReference type="ARBA" id="ARBA00022729"/>
    </source>
</evidence>
<dbReference type="InterPro" id="IPR011042">
    <property type="entry name" value="6-blade_b-propeller_TolB-like"/>
</dbReference>
<gene>
    <name evidence="8" type="ORF">PoMZ_11637</name>
</gene>
<organism evidence="8 9">
    <name type="scientific">Pyricularia oryzae</name>
    <name type="common">Rice blast fungus</name>
    <name type="synonym">Magnaporthe oryzae</name>
    <dbReference type="NCBI Taxonomy" id="318829"/>
    <lineage>
        <taxon>Eukaryota</taxon>
        <taxon>Fungi</taxon>
        <taxon>Dikarya</taxon>
        <taxon>Ascomycota</taxon>
        <taxon>Pezizomycotina</taxon>
        <taxon>Sordariomycetes</taxon>
        <taxon>Sordariomycetidae</taxon>
        <taxon>Magnaporthales</taxon>
        <taxon>Pyriculariaceae</taxon>
        <taxon>Pyricularia</taxon>
    </lineage>
</organism>
<name>A0A4P7NL25_PYROR</name>
<dbReference type="Gene3D" id="2.120.10.30">
    <property type="entry name" value="TolB, C-terminal domain"/>
    <property type="match status" value="1"/>
</dbReference>
<dbReference type="FunFam" id="3.40.50.1820:FF:000028">
    <property type="entry name" value="S9 family peptidase"/>
    <property type="match status" value="1"/>
</dbReference>
<dbReference type="Pfam" id="PF00326">
    <property type="entry name" value="Peptidase_S9"/>
    <property type="match status" value="1"/>
</dbReference>
<evidence type="ECO:0000256" key="2">
    <source>
        <dbReference type="ARBA" id="ARBA00022670"/>
    </source>
</evidence>
<keyword evidence="4" id="KW-0378">Hydrolase</keyword>
<dbReference type="InterPro" id="IPR029058">
    <property type="entry name" value="AB_hydrolase_fold"/>
</dbReference>
<protein>
    <recommendedName>
        <fullName evidence="6">Dipeptidyl-peptidase V</fullName>
    </recommendedName>
</protein>
<dbReference type="AlphaFoldDB" id="A0A4P7NL25"/>
<evidence type="ECO:0000256" key="7">
    <source>
        <dbReference type="SAM" id="MobiDB-lite"/>
    </source>
</evidence>
<dbReference type="GO" id="GO:0006508">
    <property type="term" value="P:proteolysis"/>
    <property type="evidence" value="ECO:0007669"/>
    <property type="project" value="UniProtKB-KW"/>
</dbReference>
<evidence type="ECO:0000256" key="4">
    <source>
        <dbReference type="ARBA" id="ARBA00022801"/>
    </source>
</evidence>
<keyword evidence="3" id="KW-0732">Signal</keyword>
<dbReference type="Pfam" id="PF07676">
    <property type="entry name" value="PD40"/>
    <property type="match status" value="1"/>
</dbReference>
<evidence type="ECO:0000256" key="6">
    <source>
        <dbReference type="ARBA" id="ARBA00032829"/>
    </source>
</evidence>
<evidence type="ECO:0000313" key="8">
    <source>
        <dbReference type="EMBL" id="QBZ62750.1"/>
    </source>
</evidence>
<feature type="compositionally biased region" description="Low complexity" evidence="7">
    <location>
        <begin position="330"/>
        <end position="343"/>
    </location>
</feature>
<dbReference type="SUPFAM" id="SSF82171">
    <property type="entry name" value="DPP6 N-terminal domain-like"/>
    <property type="match status" value="1"/>
</dbReference>
<keyword evidence="2" id="KW-0645">Protease</keyword>
<dbReference type="Proteomes" id="UP000294847">
    <property type="component" value="Chromosome 5"/>
</dbReference>
<keyword evidence="5" id="KW-0720">Serine protease</keyword>
<sequence>MSLLRRFSYSLLKSCANCPATVHHTRASFNQLALLRLYSSSSRPSPQQPSNKFEATAPEICSSQDTMTVVATKFTPEVLLSAPRRSVGSPNCKGEKILFTVSSYSFSDHRKTSSIRVLDVKSGQSTVLFEDSTFSEPTWVSEHEFIFIRSGDNGTSTLMLSSVKHPNKRPKEIFTTRGSISSLKVKPLSKSAVLLACAALATPDGKMYNAEKDDAKVHHTGKVYTELFVRHWDSYITKNKNAIWFGRLNWSSQSSADDFSASLALDGSGLTNVLAGSGLESPVPPFGGSGDFDISPHGIAFVARDLDVNPATHTKSSVYFVPVDFNSTQSPAPSSAPKAIPTPGLQGYSAGPAFGPDGKSLAFTRMRHIQYESDKPRLMLAKDVVGNTGADAQEFFATEDGEGGWDLRPEGPIWSADGKELYVVAEDAGYGKLFKFPSDPEKTKMQKLGGDGVPEALTSTGTVSDVKVLTNEDGSSRLFVSSSSMVDSSYFNILDPSTAKSELVSSLSKNGKVFGLSRSQLDGIWFQGAGDYKCHAQVVRPSDFDSNKRYPLAFLIHGGPQGAWNDSWSTRWSPAIFAEQGYVVVAPNPTGSTGYGMALQDGIKNEWGGRPYNDLVKCFEYIAANMPYVDMDRAVALGASYGGFMINWIQGHPLGRKFKALVCHDGVFSTLNQYASEELFFPLHDFGGTLWENREGYEKWDPAKFTGEWATPQLIIHNELDYRLTIGEGLSAFNVLQSRGVPSRFLMFPDENHWVLKPENSLLWHQEVLGWINKYSGVDDSDLAEKASDLKI</sequence>
<dbReference type="InterPro" id="IPR001375">
    <property type="entry name" value="Peptidase_S9_cat"/>
</dbReference>
<dbReference type="GO" id="GO:0004252">
    <property type="term" value="F:serine-type endopeptidase activity"/>
    <property type="evidence" value="ECO:0007669"/>
    <property type="project" value="TreeGrafter"/>
</dbReference>
<reference evidence="8 9" key="1">
    <citation type="journal article" date="2019" name="Mol. Biol. Evol.">
        <title>Blast fungal genomes show frequent chromosomal changes, gene gains and losses, and effector gene turnover.</title>
        <authorList>
            <person name="Gomez Luciano L.B."/>
            <person name="Jason Tsai I."/>
            <person name="Chuma I."/>
            <person name="Tosa Y."/>
            <person name="Chen Y.H."/>
            <person name="Li J.Y."/>
            <person name="Li M.Y."/>
            <person name="Jade Lu M.Y."/>
            <person name="Nakayashiki H."/>
            <person name="Li W.H."/>
        </authorList>
    </citation>
    <scope>NUCLEOTIDE SEQUENCE [LARGE SCALE GENOMIC DNA]</scope>
    <source>
        <strain evidence="8">MZ5-1-6</strain>
    </source>
</reference>
<feature type="region of interest" description="Disordered" evidence="7">
    <location>
        <begin position="330"/>
        <end position="350"/>
    </location>
</feature>
<dbReference type="PROSITE" id="PS00430">
    <property type="entry name" value="TONB_DEPENDENT_REC_1"/>
    <property type="match status" value="1"/>
</dbReference>
<dbReference type="PANTHER" id="PTHR42776">
    <property type="entry name" value="SERINE PEPTIDASE S9 FAMILY MEMBER"/>
    <property type="match status" value="1"/>
</dbReference>
<evidence type="ECO:0000313" key="9">
    <source>
        <dbReference type="Proteomes" id="UP000294847"/>
    </source>
</evidence>
<dbReference type="InterPro" id="IPR010916">
    <property type="entry name" value="TonB_box_CS"/>
</dbReference>
<dbReference type="PANTHER" id="PTHR42776:SF13">
    <property type="entry name" value="DIPEPTIDYL-PEPTIDASE 5"/>
    <property type="match status" value="1"/>
</dbReference>